<feature type="active site" description="Proton acceptor" evidence="7">
    <location>
        <position position="263"/>
    </location>
</feature>
<evidence type="ECO:0000256" key="6">
    <source>
        <dbReference type="ARBA" id="ARBA00023277"/>
    </source>
</evidence>
<evidence type="ECO:0000313" key="12">
    <source>
        <dbReference type="EMBL" id="NEN51632.1"/>
    </source>
</evidence>
<dbReference type="EMBL" id="JAAGWB010000034">
    <property type="protein sequence ID" value="NEN51632.1"/>
    <property type="molecule type" value="Genomic_DNA"/>
</dbReference>
<sequence length="492" mass="53465">MTSDLPPPRRSAAPERINVPENGTTTDLSPTVFVLYGATGDLARRMVLPAFYQLAQHGLLPADWRLIGSGRGERSDEEFVEHVQGALEEFASGTDDGPWEEFSQRLRFAGGGFTDEDPGQLLDAVATARKELGDEAQLVHYLSLPPKAFTGYTKAIGAHGLGEGARIVYEKPFGASPEGFRELDDLVHSVFSEEQVFRIDHFLGKEGTQDLHALRFANGLFEHIWSREHIAQVQIDVPEDLDVADRAEFYDATGATLDMLVTHLFQVAAEVAMEPPVSFKADDILAARESVLAKFRPLQPEDVVLGQFEGYRELDGVPDDSDTDTFVAARLCIDSGRWRGVPFLLRTGKKLAAKQQRVSLILHRPKGPVDDVPANGNVVSLSLAGAGSVDIDVMAKKPGPDLAMAPARVSLDLSKIPGGDPLPPYVSLIHDVLVGDRSLFTTSEGLAQTWRALQPVLDARPEVHPYASGSWGPAAANELAGEHGWLLGQTEE</sequence>
<gene>
    <name evidence="7" type="primary">zwf</name>
    <name evidence="12" type="ORF">G3R41_11920</name>
    <name evidence="11" type="ORF">GCU67_11265</name>
</gene>
<evidence type="ECO:0000256" key="5">
    <source>
        <dbReference type="ARBA" id="ARBA00023002"/>
    </source>
</evidence>
<evidence type="ECO:0000256" key="7">
    <source>
        <dbReference type="HAMAP-Rule" id="MF_00966"/>
    </source>
</evidence>
<dbReference type="GO" id="GO:0009051">
    <property type="term" value="P:pentose-phosphate shunt, oxidative branch"/>
    <property type="evidence" value="ECO:0007669"/>
    <property type="project" value="TreeGrafter"/>
</dbReference>
<dbReference type="InterPro" id="IPR001282">
    <property type="entry name" value="G6P_DH"/>
</dbReference>
<evidence type="ECO:0000256" key="3">
    <source>
        <dbReference type="ARBA" id="ARBA00022526"/>
    </source>
</evidence>
<protein>
    <recommendedName>
        <fullName evidence="7">Glucose-6-phosphate 1-dehydrogenase</fullName>
        <shortName evidence="7">G6PD</shortName>
        <ecNumber evidence="7">1.1.1.49</ecNumber>
    </recommendedName>
</protein>
<evidence type="ECO:0000256" key="2">
    <source>
        <dbReference type="ARBA" id="ARBA00009975"/>
    </source>
</evidence>
<dbReference type="HAMAP" id="MF_00966">
    <property type="entry name" value="G6PD"/>
    <property type="match status" value="1"/>
</dbReference>
<dbReference type="GO" id="GO:0050661">
    <property type="term" value="F:NADP binding"/>
    <property type="evidence" value="ECO:0007669"/>
    <property type="project" value="UniProtKB-UniRule"/>
</dbReference>
<feature type="binding site" evidence="7">
    <location>
        <position position="354"/>
    </location>
    <ligand>
        <name>substrate</name>
    </ligand>
</feature>
<feature type="binding site" evidence="7">
    <location>
        <position position="171"/>
    </location>
    <ligand>
        <name>NADP(+)</name>
        <dbReference type="ChEBI" id="CHEBI:58349"/>
    </ligand>
</feature>
<comment type="pathway">
    <text evidence="1 7">Carbohydrate degradation; pentose phosphate pathway; D-ribulose 5-phosphate from D-glucose 6-phosphate (oxidative stage): step 1/3.</text>
</comment>
<dbReference type="PRINTS" id="PR00079">
    <property type="entry name" value="G6PDHDRGNASE"/>
</dbReference>
<comment type="caution">
    <text evidence="7">Lacks conserved residue(s) required for the propagation of feature annotation.</text>
</comment>
<dbReference type="UniPathway" id="UPA00115">
    <property type="reaction ID" value="UER00408"/>
</dbReference>
<dbReference type="SUPFAM" id="SSF51735">
    <property type="entry name" value="NAD(P)-binding Rossmann-fold domains"/>
    <property type="match status" value="1"/>
</dbReference>
<dbReference type="GO" id="GO:0004345">
    <property type="term" value="F:glucose-6-phosphate dehydrogenase activity"/>
    <property type="evidence" value="ECO:0007669"/>
    <property type="project" value="UniProtKB-UniRule"/>
</dbReference>
<proteinExistence type="inferred from homology"/>
<dbReference type="PANTHER" id="PTHR23429:SF0">
    <property type="entry name" value="GLUCOSE-6-PHOSPHATE 1-DEHYDROGENASE"/>
    <property type="match status" value="1"/>
</dbReference>
<dbReference type="Pfam" id="PF02781">
    <property type="entry name" value="G6PD_C"/>
    <property type="match status" value="1"/>
</dbReference>
<evidence type="ECO:0000313" key="13">
    <source>
        <dbReference type="Proteomes" id="UP000468828"/>
    </source>
</evidence>
<dbReference type="Gene3D" id="3.30.360.10">
    <property type="entry name" value="Dihydrodipicolinate Reductase, domain 2"/>
    <property type="match status" value="1"/>
</dbReference>
<dbReference type="Proteomes" id="UP000471152">
    <property type="component" value="Unassembled WGS sequence"/>
</dbReference>
<feature type="binding site" evidence="7">
    <location>
        <position position="71"/>
    </location>
    <ligand>
        <name>NADP(+)</name>
        <dbReference type="ChEBI" id="CHEBI:58349"/>
    </ligand>
</feature>
<dbReference type="SUPFAM" id="SSF55347">
    <property type="entry name" value="Glyceraldehyde-3-phosphate dehydrogenase-like, C-terminal domain"/>
    <property type="match status" value="1"/>
</dbReference>
<reference evidence="12 14" key="2">
    <citation type="submission" date="2020-02" db="EMBL/GenBank/DDBJ databases">
        <title>The WGS of Modestobacter muralis DSM 100205.</title>
        <authorList>
            <person name="Jiang Z."/>
        </authorList>
    </citation>
    <scope>NUCLEOTIDE SEQUENCE [LARGE SCALE GENOMIC DNA]</scope>
    <source>
        <strain evidence="12 14">DSM 100205</strain>
    </source>
</reference>
<dbReference type="Proteomes" id="UP000468828">
    <property type="component" value="Unassembled WGS sequence"/>
</dbReference>
<comment type="caution">
    <text evidence="11">The sequence shown here is derived from an EMBL/GenBank/DDBJ whole genome shotgun (WGS) entry which is preliminary data.</text>
</comment>
<feature type="binding site" evidence="7">
    <location>
        <position position="258"/>
    </location>
    <ligand>
        <name>substrate</name>
    </ligand>
</feature>
<keyword evidence="13" id="KW-1185">Reference proteome</keyword>
<evidence type="ECO:0000259" key="10">
    <source>
        <dbReference type="Pfam" id="PF02781"/>
    </source>
</evidence>
<keyword evidence="5 7" id="KW-0560">Oxidoreductase</keyword>
<dbReference type="AlphaFoldDB" id="A0A6P0EY44"/>
<evidence type="ECO:0000313" key="14">
    <source>
        <dbReference type="Proteomes" id="UP000471152"/>
    </source>
</evidence>
<feature type="domain" description="Glucose-6-phosphate dehydrogenase NAD-binding" evidence="9">
    <location>
        <begin position="34"/>
        <end position="209"/>
    </location>
</feature>
<comment type="catalytic activity">
    <reaction evidence="7">
        <text>D-glucose 6-phosphate + NADP(+) = 6-phospho-D-glucono-1,5-lactone + NADPH + H(+)</text>
        <dbReference type="Rhea" id="RHEA:15841"/>
        <dbReference type="ChEBI" id="CHEBI:15378"/>
        <dbReference type="ChEBI" id="CHEBI:57783"/>
        <dbReference type="ChEBI" id="CHEBI:57955"/>
        <dbReference type="ChEBI" id="CHEBI:58349"/>
        <dbReference type="ChEBI" id="CHEBI:61548"/>
        <dbReference type="EC" id="1.1.1.49"/>
    </reaction>
</comment>
<dbReference type="InterPro" id="IPR022675">
    <property type="entry name" value="G6P_DH_C"/>
</dbReference>
<organism evidence="11 13">
    <name type="scientific">Modestobacter muralis</name>
    <dbReference type="NCBI Taxonomy" id="1608614"/>
    <lineage>
        <taxon>Bacteria</taxon>
        <taxon>Bacillati</taxon>
        <taxon>Actinomycetota</taxon>
        <taxon>Actinomycetes</taxon>
        <taxon>Geodermatophilales</taxon>
        <taxon>Geodermatophilaceae</taxon>
        <taxon>Modestobacter</taxon>
    </lineage>
</organism>
<keyword evidence="3 7" id="KW-0313">Glucose metabolism</keyword>
<dbReference type="GO" id="GO:0006006">
    <property type="term" value="P:glucose metabolic process"/>
    <property type="evidence" value="ECO:0007669"/>
    <property type="project" value="UniProtKB-KW"/>
</dbReference>
<dbReference type="GO" id="GO:0005829">
    <property type="term" value="C:cytosol"/>
    <property type="evidence" value="ECO:0007669"/>
    <property type="project" value="TreeGrafter"/>
</dbReference>
<evidence type="ECO:0000313" key="11">
    <source>
        <dbReference type="EMBL" id="NEK94744.1"/>
    </source>
</evidence>
<dbReference type="PIRSF" id="PIRSF000110">
    <property type="entry name" value="G6PD"/>
    <property type="match status" value="1"/>
</dbReference>
<dbReference type="InterPro" id="IPR022674">
    <property type="entry name" value="G6P_DH_NAD-bd"/>
</dbReference>
<dbReference type="PROSITE" id="PS00069">
    <property type="entry name" value="G6P_DEHYDROGENASE"/>
    <property type="match status" value="1"/>
</dbReference>
<comment type="function">
    <text evidence="7">Catalyzes the oxidation of glucose 6-phosphate to 6-phosphogluconolactone.</text>
</comment>
<keyword evidence="4 7" id="KW-0521">NADP</keyword>
<feature type="domain" description="Glucose-6-phosphate dehydrogenase C-terminal" evidence="10">
    <location>
        <begin position="213"/>
        <end position="484"/>
    </location>
</feature>
<dbReference type="PANTHER" id="PTHR23429">
    <property type="entry name" value="GLUCOSE-6-PHOSPHATE 1-DEHYDROGENASE G6PD"/>
    <property type="match status" value="1"/>
</dbReference>
<reference evidence="11 13" key="1">
    <citation type="submission" date="2020-01" db="EMBL/GenBank/DDBJ databases">
        <title>the WGS Modestobacter muralis CPCC 204518.</title>
        <authorList>
            <person name="Jiang Z."/>
        </authorList>
    </citation>
    <scope>NUCLEOTIDE SEQUENCE [LARGE SCALE GENOMIC DNA]</scope>
    <source>
        <strain evidence="11 13">DSM 100205</strain>
    </source>
</reference>
<dbReference type="Gene3D" id="3.40.50.720">
    <property type="entry name" value="NAD(P)-binding Rossmann-like Domain"/>
    <property type="match status" value="1"/>
</dbReference>
<dbReference type="EMBL" id="JAAGWH010000032">
    <property type="protein sequence ID" value="NEK94744.1"/>
    <property type="molecule type" value="Genomic_DNA"/>
</dbReference>
<accession>A0A6P0EY44</accession>
<comment type="similarity">
    <text evidence="2 7">Belongs to the glucose-6-phosphate dehydrogenase family.</text>
</comment>
<evidence type="ECO:0000256" key="4">
    <source>
        <dbReference type="ARBA" id="ARBA00022857"/>
    </source>
</evidence>
<evidence type="ECO:0000256" key="8">
    <source>
        <dbReference type="SAM" id="MobiDB-lite"/>
    </source>
</evidence>
<feature type="binding site" evidence="7">
    <location>
        <begin position="37"/>
        <end position="44"/>
    </location>
    <ligand>
        <name>NADP(+)</name>
        <dbReference type="ChEBI" id="CHEBI:58349"/>
    </ligand>
</feature>
<feature type="binding site" evidence="7">
    <location>
        <position position="239"/>
    </location>
    <ligand>
        <name>substrate</name>
    </ligand>
</feature>
<dbReference type="InterPro" id="IPR019796">
    <property type="entry name" value="G6P_DH_AS"/>
</dbReference>
<feature type="binding site" evidence="7">
    <location>
        <position position="349"/>
    </location>
    <ligand>
        <name>substrate</name>
    </ligand>
</feature>
<dbReference type="Pfam" id="PF00479">
    <property type="entry name" value="G6PD_N"/>
    <property type="match status" value="1"/>
</dbReference>
<feature type="binding site" evidence="7">
    <location>
        <position position="201"/>
    </location>
    <ligand>
        <name>substrate</name>
    </ligand>
</feature>
<name>A0A6P0EY44_9ACTN</name>
<dbReference type="InterPro" id="IPR036291">
    <property type="entry name" value="NAD(P)-bd_dom_sf"/>
</dbReference>
<feature type="binding site" evidence="7">
    <location>
        <position position="205"/>
    </location>
    <ligand>
        <name>substrate</name>
    </ligand>
</feature>
<dbReference type="RefSeq" id="WP_163611315.1">
    <property type="nucleotide sequence ID" value="NZ_JAAGWB010000034.1"/>
</dbReference>
<feature type="region of interest" description="Disordered" evidence="8">
    <location>
        <begin position="1"/>
        <end position="24"/>
    </location>
</feature>
<keyword evidence="6 7" id="KW-0119">Carbohydrate metabolism</keyword>
<evidence type="ECO:0000256" key="1">
    <source>
        <dbReference type="ARBA" id="ARBA00004937"/>
    </source>
</evidence>
<dbReference type="EC" id="1.1.1.49" evidence="7"/>
<evidence type="ECO:0000259" key="9">
    <source>
        <dbReference type="Pfam" id="PF00479"/>
    </source>
</evidence>